<protein>
    <submittedName>
        <fullName evidence="1">Uncharacterized protein</fullName>
    </submittedName>
</protein>
<dbReference type="RefSeq" id="WP_095981855.1">
    <property type="nucleotide sequence ID" value="NZ_CP022163.1"/>
</dbReference>
<sequence length="215" mass="24114">MGIVFSSLAHTLRTKLPIEMQLGHVHQLLSAALGYNTYAAFKASKEEAPSFDDALHVVLDRALIDQRMSALGYSMPDEDNLLARAIRETFKEHLPEASVYDDVEHLKDDLFFDIVRDIENSGSYSSEIAMTNAYGGDFELDLDEVSPFEEHEPEWDFTVSGSSSLEQDPDQVYHGDVIDVSATVVFQKVGRRVLGKFEVLDIGAQIRPEPLDYEL</sequence>
<dbReference type="EMBL" id="CP022163">
    <property type="protein sequence ID" value="ATB33882.1"/>
    <property type="molecule type" value="Genomic_DNA"/>
</dbReference>
<evidence type="ECO:0000313" key="2">
    <source>
        <dbReference type="Proteomes" id="UP000217289"/>
    </source>
</evidence>
<name>A0A250IRK8_9BACT</name>
<accession>A0A250IRK8</accession>
<keyword evidence="2" id="KW-1185">Reference proteome</keyword>
<proteinExistence type="predicted"/>
<organism evidence="1 2">
    <name type="scientific">Melittangium boletus DSM 14713</name>
    <dbReference type="NCBI Taxonomy" id="1294270"/>
    <lineage>
        <taxon>Bacteria</taxon>
        <taxon>Pseudomonadati</taxon>
        <taxon>Myxococcota</taxon>
        <taxon>Myxococcia</taxon>
        <taxon>Myxococcales</taxon>
        <taxon>Cystobacterineae</taxon>
        <taxon>Archangiaceae</taxon>
        <taxon>Melittangium</taxon>
    </lineage>
</organism>
<dbReference type="AlphaFoldDB" id="A0A250IRK8"/>
<evidence type="ECO:0000313" key="1">
    <source>
        <dbReference type="EMBL" id="ATB33882.1"/>
    </source>
</evidence>
<gene>
    <name evidence="1" type="ORF">MEBOL_007383</name>
</gene>
<reference evidence="1 2" key="1">
    <citation type="submission" date="2017-06" db="EMBL/GenBank/DDBJ databases">
        <authorList>
            <person name="Kim H.J."/>
            <person name="Triplett B.A."/>
        </authorList>
    </citation>
    <scope>NUCLEOTIDE SEQUENCE [LARGE SCALE GENOMIC DNA]</scope>
    <source>
        <strain evidence="1 2">DSM 14713</strain>
    </source>
</reference>
<dbReference type="KEGG" id="mbd:MEBOL_007383"/>
<dbReference type="Proteomes" id="UP000217289">
    <property type="component" value="Chromosome"/>
</dbReference>